<proteinExistence type="predicted"/>
<evidence type="ECO:0000256" key="1">
    <source>
        <dbReference type="SAM" id="MobiDB-lite"/>
    </source>
</evidence>
<organism evidence="2 3">
    <name type="scientific">Saguinus oedipus</name>
    <name type="common">Cotton-top tamarin</name>
    <name type="synonym">Oedipomidas oedipus</name>
    <dbReference type="NCBI Taxonomy" id="9490"/>
    <lineage>
        <taxon>Eukaryota</taxon>
        <taxon>Metazoa</taxon>
        <taxon>Chordata</taxon>
        <taxon>Craniata</taxon>
        <taxon>Vertebrata</taxon>
        <taxon>Euteleostomi</taxon>
        <taxon>Mammalia</taxon>
        <taxon>Eutheria</taxon>
        <taxon>Euarchontoglires</taxon>
        <taxon>Primates</taxon>
        <taxon>Haplorrhini</taxon>
        <taxon>Platyrrhini</taxon>
        <taxon>Cebidae</taxon>
        <taxon>Callitrichinae</taxon>
        <taxon>Saguinus</taxon>
    </lineage>
</organism>
<dbReference type="Proteomes" id="UP001266305">
    <property type="component" value="Unassembled WGS sequence"/>
</dbReference>
<comment type="caution">
    <text evidence="2">The sequence shown here is derived from an EMBL/GenBank/DDBJ whole genome shotgun (WGS) entry which is preliminary data.</text>
</comment>
<gene>
    <name evidence="2" type="ORF">P7K49_012622</name>
</gene>
<name>A0ABQ9VE14_SAGOE</name>
<protein>
    <submittedName>
        <fullName evidence="2">Uncharacterized protein</fullName>
    </submittedName>
</protein>
<sequence length="113" mass="12206">MRFPRESAHAPAQLPPDLCPGRPSPAIMAHLSPSLRSAQPTPPAPSPTLPGRTRRAPKAGGRNPARTQPQKPGDPEPHTLERSGARELSGSKVAKPPRSRWTSPLKEHERLSL</sequence>
<evidence type="ECO:0000313" key="2">
    <source>
        <dbReference type="EMBL" id="KAK2107457.1"/>
    </source>
</evidence>
<feature type="region of interest" description="Disordered" evidence="1">
    <location>
        <begin position="1"/>
        <end position="113"/>
    </location>
</feature>
<evidence type="ECO:0000313" key="3">
    <source>
        <dbReference type="Proteomes" id="UP001266305"/>
    </source>
</evidence>
<reference evidence="2 3" key="1">
    <citation type="submission" date="2023-05" db="EMBL/GenBank/DDBJ databases">
        <title>B98-5 Cell Line De Novo Hybrid Assembly: An Optical Mapping Approach.</title>
        <authorList>
            <person name="Kananen K."/>
            <person name="Auerbach J.A."/>
            <person name="Kautto E."/>
            <person name="Blachly J.S."/>
        </authorList>
    </citation>
    <scope>NUCLEOTIDE SEQUENCE [LARGE SCALE GENOMIC DNA]</scope>
    <source>
        <strain evidence="2">B95-8</strain>
        <tissue evidence="2">Cell line</tissue>
    </source>
</reference>
<dbReference type="EMBL" id="JASSZA010000006">
    <property type="protein sequence ID" value="KAK2107457.1"/>
    <property type="molecule type" value="Genomic_DNA"/>
</dbReference>
<feature type="compositionally biased region" description="Basic and acidic residues" evidence="1">
    <location>
        <begin position="73"/>
        <end position="85"/>
    </location>
</feature>
<accession>A0ABQ9VE14</accession>
<keyword evidence="3" id="KW-1185">Reference proteome</keyword>